<keyword evidence="4" id="KW-1185">Reference proteome</keyword>
<feature type="region of interest" description="Disordered" evidence="1">
    <location>
        <begin position="32"/>
        <end position="54"/>
    </location>
</feature>
<organism evidence="2">
    <name type="scientific">Oikopleura dioica</name>
    <name type="common">Tunicate</name>
    <dbReference type="NCBI Taxonomy" id="34765"/>
    <lineage>
        <taxon>Eukaryota</taxon>
        <taxon>Metazoa</taxon>
        <taxon>Chordata</taxon>
        <taxon>Tunicata</taxon>
        <taxon>Appendicularia</taxon>
        <taxon>Copelata</taxon>
        <taxon>Oikopleuridae</taxon>
        <taxon>Oikopleura</taxon>
    </lineage>
</organism>
<dbReference type="AlphaFoldDB" id="E4X4C2"/>
<protein>
    <submittedName>
        <fullName evidence="2">Uncharacterized protein</fullName>
    </submittedName>
</protein>
<evidence type="ECO:0000256" key="1">
    <source>
        <dbReference type="SAM" id="MobiDB-lite"/>
    </source>
</evidence>
<evidence type="ECO:0000313" key="4">
    <source>
        <dbReference type="Proteomes" id="UP000001307"/>
    </source>
</evidence>
<dbReference type="EMBL" id="FN653024">
    <property type="protein sequence ID" value="CBY23912.1"/>
    <property type="molecule type" value="Genomic_DNA"/>
</dbReference>
<accession>E4X4C2</accession>
<dbReference type="EMBL" id="FN654587">
    <property type="protein sequence ID" value="CBY35104.1"/>
    <property type="molecule type" value="Genomic_DNA"/>
</dbReference>
<dbReference type="Proteomes" id="UP000001307">
    <property type="component" value="Unassembled WGS sequence"/>
</dbReference>
<evidence type="ECO:0000313" key="2">
    <source>
        <dbReference type="EMBL" id="CBY23912.1"/>
    </source>
</evidence>
<sequence length="54" mass="6009">MTFLKNQELAIIVSLTGTNQQAAFAASECPVHSSNTSSNQYQKQYVDRAYEPNL</sequence>
<dbReference type="InParanoid" id="E4X4C2"/>
<dbReference type="Proteomes" id="UP000011014">
    <property type="component" value="Unassembled WGS sequence"/>
</dbReference>
<reference evidence="2" key="1">
    <citation type="journal article" date="2010" name="Science">
        <title>Plasticity of animal genome architecture unmasked by rapid evolution of a pelagic tunicate.</title>
        <authorList>
            <person name="Denoeud F."/>
            <person name="Henriet S."/>
            <person name="Mungpakdee S."/>
            <person name="Aury J.M."/>
            <person name="Da Silva C."/>
            <person name="Brinkmann H."/>
            <person name="Mikhaleva J."/>
            <person name="Olsen L.C."/>
            <person name="Jubin C."/>
            <person name="Canestro C."/>
            <person name="Bouquet J.M."/>
            <person name="Danks G."/>
            <person name="Poulain J."/>
            <person name="Campsteijn C."/>
            <person name="Adamski M."/>
            <person name="Cross I."/>
            <person name="Yadetie F."/>
            <person name="Muffato M."/>
            <person name="Louis A."/>
            <person name="Butcher S."/>
            <person name="Tsagkogeorga G."/>
            <person name="Konrad A."/>
            <person name="Singh S."/>
            <person name="Jensen M.F."/>
            <person name="Cong E.H."/>
            <person name="Eikeseth-Otteraa H."/>
            <person name="Noel B."/>
            <person name="Anthouard V."/>
            <person name="Porcel B.M."/>
            <person name="Kachouri-Lafond R."/>
            <person name="Nishino A."/>
            <person name="Ugolini M."/>
            <person name="Chourrout P."/>
            <person name="Nishida H."/>
            <person name="Aasland R."/>
            <person name="Huzurbazar S."/>
            <person name="Westhof E."/>
            <person name="Delsuc F."/>
            <person name="Lehrach H."/>
            <person name="Reinhardt R."/>
            <person name="Weissenbach J."/>
            <person name="Roy S.W."/>
            <person name="Artiguenave F."/>
            <person name="Postlethwait J.H."/>
            <person name="Manak J.R."/>
            <person name="Thompson E.M."/>
            <person name="Jaillon O."/>
            <person name="Du Pasquier L."/>
            <person name="Boudinot P."/>
            <person name="Liberles D.A."/>
            <person name="Volff J.N."/>
            <person name="Philippe H."/>
            <person name="Lenhard B."/>
            <person name="Roest Crollius H."/>
            <person name="Wincker P."/>
            <person name="Chourrout D."/>
        </authorList>
    </citation>
    <scope>NUCLEOTIDE SEQUENCE [LARGE SCALE GENOMIC DNA]</scope>
</reference>
<evidence type="ECO:0000313" key="3">
    <source>
        <dbReference type="EMBL" id="CBY35104.1"/>
    </source>
</evidence>
<feature type="compositionally biased region" description="Polar residues" evidence="1">
    <location>
        <begin position="32"/>
        <end position="43"/>
    </location>
</feature>
<proteinExistence type="predicted"/>
<name>E4X4C2_OIKDI</name>
<dbReference type="OrthoDB" id="10442896at2759"/>
<feature type="compositionally biased region" description="Basic and acidic residues" evidence="1">
    <location>
        <begin position="45"/>
        <end position="54"/>
    </location>
</feature>
<gene>
    <name evidence="2" type="ORF">GSOID_T00001244001</name>
    <name evidence="3" type="ORF">GSOID_T00026908001</name>
</gene>